<dbReference type="GO" id="GO:0043448">
    <property type="term" value="P:alkane catabolic process"/>
    <property type="evidence" value="ECO:0007669"/>
    <property type="project" value="TreeGrafter"/>
</dbReference>
<reference evidence="2 3" key="1">
    <citation type="submission" date="2018-12" db="EMBL/GenBank/DDBJ databases">
        <authorList>
            <person name="Feng G."/>
            <person name="Zhu H."/>
        </authorList>
    </citation>
    <scope>NUCLEOTIDE SEQUENCE [LARGE SCALE GENOMIC DNA]</scope>
    <source>
        <strain evidence="2 3">LMG 26000</strain>
    </source>
</reference>
<feature type="transmembrane region" description="Helical" evidence="1">
    <location>
        <begin position="6"/>
        <end position="28"/>
    </location>
</feature>
<keyword evidence="1" id="KW-0812">Transmembrane</keyword>
<accession>A0A3R9PTY0</accession>
<dbReference type="InterPro" id="IPR005297">
    <property type="entry name" value="Lipoprotein_repeat"/>
</dbReference>
<keyword evidence="1" id="KW-0472">Membrane</keyword>
<dbReference type="Pfam" id="PF03640">
    <property type="entry name" value="Lipoprotein_15"/>
    <property type="match status" value="2"/>
</dbReference>
<keyword evidence="3" id="KW-1185">Reference proteome</keyword>
<proteinExistence type="predicted"/>
<protein>
    <recommendedName>
        <fullName evidence="4">Lipoprotein</fullName>
    </recommendedName>
</protein>
<organism evidence="2 3">
    <name type="scientific">Hymenobacter perfusus</name>
    <dbReference type="NCBI Taxonomy" id="1236770"/>
    <lineage>
        <taxon>Bacteria</taxon>
        <taxon>Pseudomonadati</taxon>
        <taxon>Bacteroidota</taxon>
        <taxon>Cytophagia</taxon>
        <taxon>Cytophagales</taxon>
        <taxon>Hymenobacteraceae</taxon>
        <taxon>Hymenobacter</taxon>
    </lineage>
</organism>
<dbReference type="PANTHER" id="PTHR39335:SF1">
    <property type="entry name" value="BLL4220 PROTEIN"/>
    <property type="match status" value="1"/>
</dbReference>
<evidence type="ECO:0000313" key="2">
    <source>
        <dbReference type="EMBL" id="RSK45923.1"/>
    </source>
</evidence>
<keyword evidence="1" id="KW-1133">Transmembrane helix</keyword>
<dbReference type="EMBL" id="RWIU01000001">
    <property type="protein sequence ID" value="RSK45923.1"/>
    <property type="molecule type" value="Genomic_DNA"/>
</dbReference>
<evidence type="ECO:0008006" key="4">
    <source>
        <dbReference type="Google" id="ProtNLM"/>
    </source>
</evidence>
<dbReference type="PANTHER" id="PTHR39335">
    <property type="entry name" value="BLL4220 PROTEIN"/>
    <property type="match status" value="1"/>
</dbReference>
<evidence type="ECO:0000256" key="1">
    <source>
        <dbReference type="SAM" id="Phobius"/>
    </source>
</evidence>
<dbReference type="OrthoDB" id="597632at2"/>
<dbReference type="Proteomes" id="UP000270291">
    <property type="component" value="Unassembled WGS sequence"/>
</dbReference>
<sequence length="317" mass="33814">MARSGAGPGAYGLFLPLIFLSIMALSLFRRSRLGAGAGLALLLGWLLLTACNNSDDQPTQPTPDPTIKLVTSATLGTFLTDKAGNTLYYFTRDVDGQNVCTGGCADVWPIFYEADIQVGDGLQAADFTTQTTASGQPQTTYKGWPLYYYAPAVNGQNVREAAGQTTGNGVGNIWYVVNPTYSVMVATKVVTDKATNQTATRSFLVDGKGRTLYFFHKDDLNPNTLPTNCTGSCEALWPPFTTSGRVFPSLLRAADFGTITRTTAGGGGPYGDGTASTAQLTYKGKPLYYYTADNLTRGRVEGHGLVSEGDQWLVATP</sequence>
<dbReference type="AlphaFoldDB" id="A0A3R9PTY0"/>
<name>A0A3R9PTY0_9BACT</name>
<gene>
    <name evidence="2" type="ORF">EI293_01755</name>
</gene>
<comment type="caution">
    <text evidence="2">The sequence shown here is derived from an EMBL/GenBank/DDBJ whole genome shotgun (WGS) entry which is preliminary data.</text>
</comment>
<feature type="transmembrane region" description="Helical" evidence="1">
    <location>
        <begin position="33"/>
        <end position="50"/>
    </location>
</feature>
<evidence type="ECO:0000313" key="3">
    <source>
        <dbReference type="Proteomes" id="UP000270291"/>
    </source>
</evidence>